<feature type="region of interest" description="Disordered" evidence="1">
    <location>
        <begin position="1"/>
        <end position="109"/>
    </location>
</feature>
<feature type="compositionally biased region" description="Polar residues" evidence="1">
    <location>
        <begin position="1"/>
        <end position="10"/>
    </location>
</feature>
<accession>A0A7S4I989</accession>
<feature type="compositionally biased region" description="Basic and acidic residues" evidence="1">
    <location>
        <begin position="82"/>
        <end position="92"/>
    </location>
</feature>
<dbReference type="AlphaFoldDB" id="A0A7S4I989"/>
<feature type="region of interest" description="Disordered" evidence="1">
    <location>
        <begin position="220"/>
        <end position="242"/>
    </location>
</feature>
<feature type="compositionally biased region" description="Acidic residues" evidence="1">
    <location>
        <begin position="69"/>
        <end position="81"/>
    </location>
</feature>
<reference evidence="2" key="1">
    <citation type="submission" date="2021-01" db="EMBL/GenBank/DDBJ databases">
        <authorList>
            <person name="Corre E."/>
            <person name="Pelletier E."/>
            <person name="Niang G."/>
            <person name="Scheremetjew M."/>
            <person name="Finn R."/>
            <person name="Kale V."/>
            <person name="Holt S."/>
            <person name="Cochrane G."/>
            <person name="Meng A."/>
            <person name="Brown T."/>
            <person name="Cohen L."/>
        </authorList>
    </citation>
    <scope>NUCLEOTIDE SEQUENCE</scope>
    <source>
        <strain evidence="2">Isolate 1302-5</strain>
    </source>
</reference>
<organism evidence="2">
    <name type="scientific">Odontella aurita</name>
    <dbReference type="NCBI Taxonomy" id="265563"/>
    <lineage>
        <taxon>Eukaryota</taxon>
        <taxon>Sar</taxon>
        <taxon>Stramenopiles</taxon>
        <taxon>Ochrophyta</taxon>
        <taxon>Bacillariophyta</taxon>
        <taxon>Mediophyceae</taxon>
        <taxon>Biddulphiophycidae</taxon>
        <taxon>Eupodiscales</taxon>
        <taxon>Odontellaceae</taxon>
        <taxon>Odontella</taxon>
    </lineage>
</organism>
<feature type="compositionally biased region" description="Low complexity" evidence="1">
    <location>
        <begin position="93"/>
        <end position="103"/>
    </location>
</feature>
<name>A0A7S4I989_9STRA</name>
<dbReference type="EMBL" id="HBKQ01012999">
    <property type="protein sequence ID" value="CAE2222514.1"/>
    <property type="molecule type" value="Transcribed_RNA"/>
</dbReference>
<protein>
    <submittedName>
        <fullName evidence="2">Uncharacterized protein</fullName>
    </submittedName>
</protein>
<sequence>MTAEESNVSSMKRLPSFRRGSGSGSSICKRQDEAGEAIIKGKSLTKGSSMRQLLRRASSRFSVRSHPDDNDDDDNNCNDNDDCNKDELRKEQPQPLQQQQQEPFGGERLLKLQRRRRSSLGRKQRIRRVDSLELLKRKDDPYRQASTTYSPQCVKQIRRRSSLLNKAKSLSKMSSTSAKAFDDEENDEDHDYVFDLGREGFDGEQEDGYMPRARHPLLDEIFGDSDDDQEGRIVDDGGQISF</sequence>
<proteinExistence type="predicted"/>
<gene>
    <name evidence="2" type="ORF">OAUR00152_LOCUS8914</name>
</gene>
<evidence type="ECO:0000256" key="1">
    <source>
        <dbReference type="SAM" id="MobiDB-lite"/>
    </source>
</evidence>
<evidence type="ECO:0000313" key="2">
    <source>
        <dbReference type="EMBL" id="CAE2222514.1"/>
    </source>
</evidence>